<evidence type="ECO:0000256" key="2">
    <source>
        <dbReference type="ARBA" id="ARBA00022605"/>
    </source>
</evidence>
<dbReference type="PROSITE" id="PS00758">
    <property type="entry name" value="ARGE_DAPE_CPG2_1"/>
    <property type="match status" value="1"/>
</dbReference>
<dbReference type="AlphaFoldDB" id="S5TLH8"/>
<proteinExistence type="inferred from homology"/>
<dbReference type="GO" id="GO:0008270">
    <property type="term" value="F:zinc ion binding"/>
    <property type="evidence" value="ECO:0007669"/>
    <property type="project" value="InterPro"/>
</dbReference>
<dbReference type="PANTHER" id="PTHR43808">
    <property type="entry name" value="ACETYLORNITHINE DEACETYLASE"/>
    <property type="match status" value="1"/>
</dbReference>
<dbReference type="GO" id="GO:0016811">
    <property type="term" value="F:hydrolase activity, acting on carbon-nitrogen (but not peptide) bonds, in linear amides"/>
    <property type="evidence" value="ECO:0007669"/>
    <property type="project" value="InterPro"/>
</dbReference>
<keyword evidence="7" id="KW-0170">Cobalt</keyword>
<keyword evidence="1" id="KW-0963">Cytoplasm</keyword>
<keyword evidence="2" id="KW-0028">Amino-acid biosynthesis</keyword>
<dbReference type="SUPFAM" id="SSF53187">
    <property type="entry name" value="Zn-dependent exopeptidases"/>
    <property type="match status" value="1"/>
</dbReference>
<keyword evidence="3" id="KW-0479">Metal-binding</keyword>
<dbReference type="GO" id="GO:0050897">
    <property type="term" value="F:cobalt ion binding"/>
    <property type="evidence" value="ECO:0007669"/>
    <property type="project" value="InterPro"/>
</dbReference>
<accession>S5TLH8</accession>
<dbReference type="EC" id="3.5.1.-" evidence="8"/>
<dbReference type="EMBL" id="KF264557">
    <property type="protein sequence ID" value="AGS49855.1"/>
    <property type="molecule type" value="Genomic_DNA"/>
</dbReference>
<dbReference type="InterPro" id="IPR010175">
    <property type="entry name" value="LysK"/>
</dbReference>
<name>S5TLH8_9BACT</name>
<evidence type="ECO:0000256" key="5">
    <source>
        <dbReference type="ARBA" id="ARBA00022833"/>
    </source>
</evidence>
<dbReference type="InterPro" id="IPR050072">
    <property type="entry name" value="Peptidase_M20A"/>
</dbReference>
<dbReference type="HAMAP" id="MF_01120">
    <property type="entry name" value="LysK"/>
    <property type="match status" value="1"/>
</dbReference>
<reference evidence="8" key="1">
    <citation type="journal article" date="2013" name="Proc. Natl. Acad. Sci. U.S.A.">
        <title>Mapping gene clusters within arrayed metagenomic libraries to expand the structural diversity of biomedically relevant natural products.</title>
        <authorList>
            <person name="Owen J.G."/>
            <person name="Reddy B.V."/>
            <person name="Ternei M.A."/>
            <person name="Charlop-Powers Z."/>
            <person name="Calle P.Y."/>
            <person name="Kim J.H."/>
            <person name="Brady S.F."/>
        </authorList>
    </citation>
    <scope>NUCLEOTIDE SEQUENCE</scope>
</reference>
<dbReference type="InterPro" id="IPR001261">
    <property type="entry name" value="ArgE/DapE_CS"/>
</dbReference>
<dbReference type="NCBIfam" id="TIGR01902">
    <property type="entry name" value="dapE-lys-deAc"/>
    <property type="match status" value="1"/>
</dbReference>
<evidence type="ECO:0000256" key="7">
    <source>
        <dbReference type="ARBA" id="ARBA00023285"/>
    </source>
</evidence>
<sequence>MTEDYPTWLLRAMLSVPSVSGQEARVASFVADQMGRLGMRAHVDAVGNAIGEIGPADGPLILLLGHLDTVPGLLSVCQIGELLYGRGAVDAKGPLAAMICAAATAGVDARVVVCGAVGEEVPGSRGTRHLLETLPEPAAVIIGEPSGWDGVCLGYKGRVGLAYEVTRAPMHTSSPEETAVEAATAFWRAVDGYIRDTYGGGVAFDSAAATLTDLTGDLRQARALITCRVPVGFDFDAFDAFVTQAAVQAQVTVDERVPAVRSPMDDPTARALRVAIRAHGAKPVVKVKAGTADMNVVASRYAVPIVAYGPGDAHLDHTDDEHLHLPELYKAISVLRQALQTLPGLLRTDKSATDKSATDKAAIDKAAIDKAATGGKARTREAGTSVAGAR</sequence>
<dbReference type="Gene3D" id="3.40.630.10">
    <property type="entry name" value="Zn peptidases"/>
    <property type="match status" value="2"/>
</dbReference>
<dbReference type="PANTHER" id="PTHR43808:SF28">
    <property type="entry name" value="[LYSW]-LYSINE_[LYSW]-ORNITHINE HYDROLASE"/>
    <property type="match status" value="1"/>
</dbReference>
<evidence type="ECO:0000256" key="4">
    <source>
        <dbReference type="ARBA" id="ARBA00022801"/>
    </source>
</evidence>
<evidence type="ECO:0000313" key="8">
    <source>
        <dbReference type="EMBL" id="AGS49855.1"/>
    </source>
</evidence>
<keyword evidence="5" id="KW-0862">Zinc</keyword>
<evidence type="ECO:0000256" key="6">
    <source>
        <dbReference type="ARBA" id="ARBA00023154"/>
    </source>
</evidence>
<dbReference type="GO" id="GO:0009085">
    <property type="term" value="P:lysine biosynthetic process"/>
    <property type="evidence" value="ECO:0007669"/>
    <property type="project" value="UniProtKB-KW"/>
</dbReference>
<keyword evidence="4 8" id="KW-0378">Hydrolase</keyword>
<evidence type="ECO:0000256" key="3">
    <source>
        <dbReference type="ARBA" id="ARBA00022723"/>
    </source>
</evidence>
<dbReference type="InterPro" id="IPR002933">
    <property type="entry name" value="Peptidase_M20"/>
</dbReference>
<protein>
    <submittedName>
        <fullName evidence="8">N-acetyl-lysine deacetylase</fullName>
        <ecNumber evidence="8">3.5.1.-</ecNumber>
    </submittedName>
</protein>
<keyword evidence="6" id="KW-0457">Lysine biosynthesis</keyword>
<organism evidence="8">
    <name type="scientific">uncultured bacterium esnapd17</name>
    <dbReference type="NCBI Taxonomy" id="1366598"/>
    <lineage>
        <taxon>Bacteria</taxon>
        <taxon>environmental samples</taxon>
    </lineage>
</organism>
<evidence type="ECO:0000256" key="1">
    <source>
        <dbReference type="ARBA" id="ARBA00022490"/>
    </source>
</evidence>
<dbReference type="Pfam" id="PF01546">
    <property type="entry name" value="Peptidase_M20"/>
    <property type="match status" value="1"/>
</dbReference>